<reference evidence="2" key="1">
    <citation type="submission" date="2017-04" db="EMBL/GenBank/DDBJ databases">
        <authorList>
            <person name="Varghese N."/>
            <person name="Submissions S."/>
        </authorList>
    </citation>
    <scope>NUCLEOTIDE SEQUENCE [LARGE SCALE GENOMIC DNA]</scope>
    <source>
        <strain evidence="2">USBA 82</strain>
    </source>
</reference>
<proteinExistence type="predicted"/>
<dbReference type="Pfam" id="PF12900">
    <property type="entry name" value="Pyridox_ox_2"/>
    <property type="match status" value="1"/>
</dbReference>
<evidence type="ECO:0000313" key="2">
    <source>
        <dbReference type="Proteomes" id="UP000193355"/>
    </source>
</evidence>
<dbReference type="EMBL" id="FXBB01000023">
    <property type="protein sequence ID" value="SMG37245.1"/>
    <property type="molecule type" value="Genomic_DNA"/>
</dbReference>
<evidence type="ECO:0008006" key="3">
    <source>
        <dbReference type="Google" id="ProtNLM"/>
    </source>
</evidence>
<dbReference type="Gene3D" id="2.30.110.10">
    <property type="entry name" value="Electron Transport, Fmn-binding Protein, Chain A"/>
    <property type="match status" value="1"/>
</dbReference>
<sequence>MLYRPVRRKDREVSDLSWMESVLDRALACHLSLFDGEWPYVIPLTFGYEPGHIYFHSAKEGKKIDIIRSNPKASFCVEVDAVPFPNPKGRSGLLLPYKSVVGYGHVSVVPDDEEDRKRHGLAVLAAHYCRQGVDIPRPRALLDKVAVLDLEIVHMTGKQKGPFIER</sequence>
<dbReference type="InterPro" id="IPR024747">
    <property type="entry name" value="Pyridox_Oxase-rel"/>
</dbReference>
<dbReference type="SUPFAM" id="SSF50475">
    <property type="entry name" value="FMN-binding split barrel"/>
    <property type="match status" value="1"/>
</dbReference>
<organism evidence="1 2">
    <name type="scientific">Dethiosulfovibrio salsuginis</name>
    <dbReference type="NCBI Taxonomy" id="561720"/>
    <lineage>
        <taxon>Bacteria</taxon>
        <taxon>Thermotogati</taxon>
        <taxon>Synergistota</taxon>
        <taxon>Synergistia</taxon>
        <taxon>Synergistales</taxon>
        <taxon>Dethiosulfovibrionaceae</taxon>
        <taxon>Dethiosulfovibrio</taxon>
    </lineage>
</organism>
<evidence type="ECO:0000313" key="1">
    <source>
        <dbReference type="EMBL" id="SMG37245.1"/>
    </source>
</evidence>
<dbReference type="PANTHER" id="PTHR34071">
    <property type="entry name" value="5-NITROIMIDAZOLE ANTIBIOTICS RESISTANCE PROTEIN, NIMA-FAMILY-RELATED PROTEIN-RELATED"/>
    <property type="match status" value="1"/>
</dbReference>
<keyword evidence="2" id="KW-1185">Reference proteome</keyword>
<gene>
    <name evidence="1" type="ORF">SAMN06275492_12310</name>
</gene>
<dbReference type="PANTHER" id="PTHR34071:SF2">
    <property type="entry name" value="FLAVIN-NUCLEOTIDE-BINDING PROTEIN"/>
    <property type="match status" value="1"/>
</dbReference>
<dbReference type="InterPro" id="IPR012349">
    <property type="entry name" value="Split_barrel_FMN-bd"/>
</dbReference>
<name>A0A1X7K8X2_9BACT</name>
<dbReference type="Proteomes" id="UP000193355">
    <property type="component" value="Unassembled WGS sequence"/>
</dbReference>
<protein>
    <recommendedName>
        <fullName evidence="3">Nitroimidazol reductase NimA, pyridoxamine 5'-phosphate oxidase superfamily</fullName>
    </recommendedName>
</protein>
<accession>A0A1X7K8X2</accession>
<dbReference type="RefSeq" id="WP_234986192.1">
    <property type="nucleotide sequence ID" value="NZ_FXBB01000023.1"/>
</dbReference>
<dbReference type="AlphaFoldDB" id="A0A1X7K8X2"/>